<proteinExistence type="predicted"/>
<dbReference type="OrthoDB" id="9787732at2"/>
<organism evidence="7 8">
    <name type="scientific">Trueperella bialowiezensis</name>
    <dbReference type="NCBI Taxonomy" id="312285"/>
    <lineage>
        <taxon>Bacteria</taxon>
        <taxon>Bacillati</taxon>
        <taxon>Actinomycetota</taxon>
        <taxon>Actinomycetes</taxon>
        <taxon>Actinomycetales</taxon>
        <taxon>Actinomycetaceae</taxon>
        <taxon>Trueperella</taxon>
    </lineage>
</organism>
<evidence type="ECO:0000259" key="6">
    <source>
        <dbReference type="Pfam" id="PF06271"/>
    </source>
</evidence>
<feature type="domain" description="RDD" evidence="6">
    <location>
        <begin position="25"/>
        <end position="152"/>
    </location>
</feature>
<reference evidence="7 8" key="1">
    <citation type="submission" date="2018-12" db="EMBL/GenBank/DDBJ databases">
        <authorList>
            <consortium name="Pathogen Informatics"/>
        </authorList>
    </citation>
    <scope>NUCLEOTIDE SEQUENCE [LARGE SCALE GENOMIC DNA]</scope>
    <source>
        <strain evidence="7 8">NCTC13354</strain>
    </source>
</reference>
<accession>A0A3S4VA13</accession>
<evidence type="ECO:0000256" key="1">
    <source>
        <dbReference type="ARBA" id="ARBA00004141"/>
    </source>
</evidence>
<dbReference type="PANTHER" id="PTHR38480:SF1">
    <property type="entry name" value="SLR0254 PROTEIN"/>
    <property type="match status" value="1"/>
</dbReference>
<comment type="subcellular location">
    <subcellularLocation>
        <location evidence="1">Membrane</location>
        <topology evidence="1">Multi-pass membrane protein</topology>
    </subcellularLocation>
</comment>
<sequence>MTVNSSAPPDAIITGEGVALELPAATALTRVGSAIIDYGLLVIGWIIFLINLIPFFWSMTEALAMAIVIGSIAVFFWLTPALITGITGGSSLGKAIAKTRVVTIDGGTVTMQQSFIRATVGIAEVLLTFGTLATIVSFASKRGQRLGDMAAGTYVVRWPKGKTWEPDVTMPEQLAEWASLAQTRPLPTALSLNVTDFLRNRERLLPDYRAKHARTLAAACEKYVSPPPPWGTNPEHFLEAVTVVRYDVERRRHERLSERRMRLHRHVTHLPYGLTG</sequence>
<gene>
    <name evidence="7" type="ORF">NCTC13354_00596</name>
</gene>
<feature type="transmembrane region" description="Helical" evidence="5">
    <location>
        <begin position="63"/>
        <end position="83"/>
    </location>
</feature>
<feature type="transmembrane region" description="Helical" evidence="5">
    <location>
        <begin position="115"/>
        <end position="139"/>
    </location>
</feature>
<feature type="transmembrane region" description="Helical" evidence="5">
    <location>
        <begin position="35"/>
        <end position="56"/>
    </location>
</feature>
<evidence type="ECO:0000313" key="8">
    <source>
        <dbReference type="Proteomes" id="UP000269542"/>
    </source>
</evidence>
<dbReference type="InterPro" id="IPR010432">
    <property type="entry name" value="RDD"/>
</dbReference>
<evidence type="ECO:0000256" key="4">
    <source>
        <dbReference type="ARBA" id="ARBA00023136"/>
    </source>
</evidence>
<dbReference type="EMBL" id="LR134476">
    <property type="protein sequence ID" value="VEI12898.1"/>
    <property type="molecule type" value="Genomic_DNA"/>
</dbReference>
<evidence type="ECO:0000256" key="3">
    <source>
        <dbReference type="ARBA" id="ARBA00022989"/>
    </source>
</evidence>
<dbReference type="RefSeq" id="WP_126416067.1">
    <property type="nucleotide sequence ID" value="NZ_LR134476.1"/>
</dbReference>
<name>A0A3S4VA13_9ACTO</name>
<keyword evidence="2 5" id="KW-0812">Transmembrane</keyword>
<dbReference type="Pfam" id="PF06271">
    <property type="entry name" value="RDD"/>
    <property type="match status" value="1"/>
</dbReference>
<dbReference type="KEGG" id="tbw:NCTC13354_00596"/>
<dbReference type="Proteomes" id="UP000269542">
    <property type="component" value="Chromosome"/>
</dbReference>
<keyword evidence="8" id="KW-1185">Reference proteome</keyword>
<keyword evidence="3 5" id="KW-1133">Transmembrane helix</keyword>
<dbReference type="AlphaFoldDB" id="A0A3S4VA13"/>
<protein>
    <submittedName>
        <fullName evidence="7">RDD family</fullName>
    </submittedName>
</protein>
<dbReference type="PANTHER" id="PTHR38480">
    <property type="entry name" value="SLR0254 PROTEIN"/>
    <property type="match status" value="1"/>
</dbReference>
<evidence type="ECO:0000313" key="7">
    <source>
        <dbReference type="EMBL" id="VEI12898.1"/>
    </source>
</evidence>
<dbReference type="GO" id="GO:0016020">
    <property type="term" value="C:membrane"/>
    <property type="evidence" value="ECO:0007669"/>
    <property type="project" value="UniProtKB-SubCell"/>
</dbReference>
<evidence type="ECO:0000256" key="2">
    <source>
        <dbReference type="ARBA" id="ARBA00022692"/>
    </source>
</evidence>
<evidence type="ECO:0000256" key="5">
    <source>
        <dbReference type="SAM" id="Phobius"/>
    </source>
</evidence>
<keyword evidence="4 5" id="KW-0472">Membrane</keyword>